<dbReference type="Proteomes" id="UP000255101">
    <property type="component" value="Unassembled WGS sequence"/>
</dbReference>
<dbReference type="RefSeq" id="WP_019595554.1">
    <property type="nucleotide sequence ID" value="NZ_FOVA01000011.1"/>
</dbReference>
<reference evidence="1 2" key="1">
    <citation type="submission" date="2018-06" db="EMBL/GenBank/DDBJ databases">
        <authorList>
            <consortium name="Pathogen Informatics"/>
            <person name="Doyle S."/>
        </authorList>
    </citation>
    <scope>NUCLEOTIDE SEQUENCE [LARGE SCALE GENOMIC DNA]</scope>
    <source>
        <strain evidence="1 2">NCTC11460</strain>
    </source>
</reference>
<evidence type="ECO:0000313" key="1">
    <source>
        <dbReference type="EMBL" id="SUB60443.1"/>
    </source>
</evidence>
<dbReference type="Pfam" id="PF21825">
    <property type="entry name" value="crAss001_48"/>
    <property type="match status" value="1"/>
</dbReference>
<organism evidence="1 2">
    <name type="scientific">Peptostreptococcus anaerobius</name>
    <dbReference type="NCBI Taxonomy" id="1261"/>
    <lineage>
        <taxon>Bacteria</taxon>
        <taxon>Bacillati</taxon>
        <taxon>Bacillota</taxon>
        <taxon>Clostridia</taxon>
        <taxon>Peptostreptococcales</taxon>
        <taxon>Peptostreptococcaceae</taxon>
        <taxon>Peptostreptococcus</taxon>
    </lineage>
</organism>
<accession>A0A379CDN7</accession>
<dbReference type="InterPro" id="IPR054052">
    <property type="entry name" value="Y16Q-like"/>
</dbReference>
<dbReference type="EMBL" id="UGTB01000004">
    <property type="protein sequence ID" value="SUB60443.1"/>
    <property type="molecule type" value="Genomic_DNA"/>
</dbReference>
<dbReference type="AlphaFoldDB" id="A0A379CDN7"/>
<sequence>MNYIERMEQEYIELTGRGEKLYKAIKTLEGLTPDELGLMYAQYYSIKIMKKYCQEEFH</sequence>
<name>A0A379CDN7_9FIRM</name>
<proteinExistence type="predicted"/>
<evidence type="ECO:0000313" key="2">
    <source>
        <dbReference type="Proteomes" id="UP000255101"/>
    </source>
</evidence>
<protein>
    <submittedName>
        <fullName evidence="1">Uncharacterized protein</fullName>
    </submittedName>
</protein>
<gene>
    <name evidence="1" type="ORF">NCTC11460_00348</name>
</gene>